<dbReference type="EMBL" id="JABBWE010000037">
    <property type="protein sequence ID" value="KAG1792332.1"/>
    <property type="molecule type" value="Genomic_DNA"/>
</dbReference>
<feature type="compositionally biased region" description="Polar residues" evidence="1">
    <location>
        <begin position="1056"/>
        <end position="1079"/>
    </location>
</feature>
<feature type="region of interest" description="Disordered" evidence="1">
    <location>
        <begin position="546"/>
        <end position="608"/>
    </location>
</feature>
<reference evidence="2" key="1">
    <citation type="journal article" date="2020" name="New Phytol.">
        <title>Comparative genomics reveals dynamic genome evolution in host specialist ectomycorrhizal fungi.</title>
        <authorList>
            <person name="Lofgren L.A."/>
            <person name="Nguyen N.H."/>
            <person name="Vilgalys R."/>
            <person name="Ruytinx J."/>
            <person name="Liao H.L."/>
            <person name="Branco S."/>
            <person name="Kuo A."/>
            <person name="LaButti K."/>
            <person name="Lipzen A."/>
            <person name="Andreopoulos W."/>
            <person name="Pangilinan J."/>
            <person name="Riley R."/>
            <person name="Hundley H."/>
            <person name="Na H."/>
            <person name="Barry K."/>
            <person name="Grigoriev I.V."/>
            <person name="Stajich J.E."/>
            <person name="Kennedy P.G."/>
        </authorList>
    </citation>
    <scope>NUCLEOTIDE SEQUENCE</scope>
    <source>
        <strain evidence="2">S12</strain>
    </source>
</reference>
<feature type="region of interest" description="Disordered" evidence="1">
    <location>
        <begin position="1457"/>
        <end position="1482"/>
    </location>
</feature>
<dbReference type="InterPro" id="IPR006616">
    <property type="entry name" value="DM9_repeat"/>
</dbReference>
<feature type="region of interest" description="Disordered" evidence="1">
    <location>
        <begin position="1980"/>
        <end position="2040"/>
    </location>
</feature>
<feature type="region of interest" description="Disordered" evidence="1">
    <location>
        <begin position="981"/>
        <end position="1007"/>
    </location>
</feature>
<dbReference type="GeneID" id="64600571"/>
<feature type="compositionally biased region" description="Polar residues" evidence="1">
    <location>
        <begin position="393"/>
        <end position="408"/>
    </location>
</feature>
<dbReference type="Proteomes" id="UP000719766">
    <property type="component" value="Unassembled WGS sequence"/>
</dbReference>
<feature type="region of interest" description="Disordered" evidence="1">
    <location>
        <begin position="178"/>
        <end position="219"/>
    </location>
</feature>
<feature type="compositionally biased region" description="Basic and acidic residues" evidence="1">
    <location>
        <begin position="25"/>
        <end position="34"/>
    </location>
</feature>
<feature type="compositionally biased region" description="Polar residues" evidence="1">
    <location>
        <begin position="40"/>
        <end position="55"/>
    </location>
</feature>
<dbReference type="RefSeq" id="XP_041158969.1">
    <property type="nucleotide sequence ID" value="XM_041306807.1"/>
</dbReference>
<dbReference type="OrthoDB" id="2667790at2759"/>
<proteinExistence type="predicted"/>
<feature type="region of interest" description="Disordered" evidence="1">
    <location>
        <begin position="388"/>
        <end position="408"/>
    </location>
</feature>
<sequence length="2203" mass="238936">MSHSYRDVFQTFSAYRKGSPPVTSDADRSLEFPRRPGSQHRPTSKCQSVSQTTNVRSDKETSSLPLVWVEVRDNVIPPHAVPFALDSHGPLFIARAYLEGAFFLGKAGPQLTSGAIISYGSLEITVTRYDVLVCAGRLSWEIPYSSGTSFMRQDTVITKYRINHGLEQALTYHQDIPENAHNSADNHNKVDNNQRSVTPDPDPTIVASHTRARSNSTYGLSSKESLDVDILKARDTFVPLKSPLELTERSRSLPPRARRSAESSFDARAELGTFRCDSAQSADVTTVITSATHRSEHAPVSRPSVVTSSKPRVRLDCASQGSYRLPTVASAVEYSAYERGTPVGSFAGSEITGFREVVNVDGWSAYSSSPREPPAQSVHAGFAQDVSPRRRYSNTGIAPSTPVNHHTNQFLSTSATSHSLASNVLDSRFTNTPNPSSKDDSQFTPTHYSFSSHQVLSDSPLSQPSTVFSRGTWAGTQGSLALCLCILDDVNDTNKYQSKLANCPVHPPADTIGISANLSDFGHVDQYDQWASPVAKTHVWQRGMQYQKSHLKDSPSHIPQSPTFLSTNSPPAQSSLAGDHTDIDLRSTHYSRHDVPKRPAETSSEDENMTVSEHVCGCESEHVCDSEHWQLVSGTTFGVEAQTCDGTGSDVFTSERPAPITINPSNAGIVTSEVKLLPHPMPLITSASQVAGDSKREHSRAVVQESTLERELVQENRVADPAVSQTIGMGESTSVVPSRGTLVTEECAPLSTVTCSPNSPPSQRPSAQTISCNDGSVTDDELHSLRECADSSVLVCASLAHEENNTSTRVIAAESTQKTSPASNDTRNSSFIQSTLTIVESPSLTSTRHEELYDQDVARDKPSQVTPASKLEEDCKRQTVEDRENHYDQGAESEVKQNPTSYSRTVSVVEGNTSKSAVLNDDRTINEGANGAALSLSINPRSKMSPSEPGVPQDSMINRIESEYEHQSLDLDTVSRNSIHISSHDSTESSEEHIQRQSAPNLSLRNEQFTDDELNRAREEVDSSVLVRSSLIPAENIGTPAPAPHRALDNTRKSSLAYNDLGNSSPTESTSRMGQTSSPVIDLKDGSCGQIVGTELPTHSFSPPNAYVDDRVPVSADYMRQDLEGRGDYHAREVESEVTFKSESHSSAVESVGQLESAMVLNAGGRSDKDANSTISSLPSTYAERKLSSSESGLPQDAGINAIQSAHEYQSSDIDIASATSVQTLAHRAIENRVESSPVTIPEGPCFQYVAIDEPCQHLSTPKIDSTEPSECVHQAVESKGDRHELETESKFNLSLTADSHSVGIVERSTSKTVVSKIHGQMNQNTNVPAFPLSQMTMLSPSDPGIPQDAEADLIQSECEHQSSAGVDAASIDLVQTSNYDCSIQGYRSAQSFSSNEPGATLSTHVYLSLEQNNSNLPPSIDKAVENMQESSSVNGISKSLTSTTYQGHSLVASTHEESCGQDMTKDQLNQGSSSPKYEADEEGVTADRMHQAIIELRCESQSSDVNEVSKTFESEHTWSHHSPANSEWHSQRQGDYHAREVESEVTLKSKSYSSAIESAMVLNAGGRSDEDANSDISSLSSTYTERKLSFSEPGVPQNAGINFIQSGREHQTSEINVASKTFVRTSSYRSIENRDQSSLVTVQEGPWCQPRECFSARKLDINELPDSPKHEADEEGVTADRMHQAIVESRCERRSLDVNEVSKTFESEPTWIHHSLESGEWHTQQQGRQQVHSSGIVGPQVGESNTTPLNITVKNTHTSGTTPDDLRSSPVLEGTSAMEQTPPAGDSLQGAPDRDVTRVRYSSRSLSIPKFEDNNVDASAGYMRQVSVTRGDYHEQRMDSEVEQNLAYHFCSVGMPGQSMSDTVTGNNDRRMDKDAEDTAFPLSSTTIRTKLSIAEPDILRDVATSSKVITTLTNSMQTSSYRSTVNNEHVYQQPARTSSWSNEPPVNQSQTTTPVHLFSVPGENNPTPAQLFSVALSKNTQQPSSAFNSPDSSLPEGVPTTGQTSSPATYECGEPCGRDEARDLPSQGSSTPKLRDDKEDISAHCTFQGIVSNEGNHLAPCAEGTLGAKAGEDHCLKAGPTVTSVTCDSITVQCSSQTKNQENTSCAADTRRCGALWNACDTCSIPSDDCGACTNTAPNDCPPADGQLTQTAAIDCAHECPSTMDSLPVESCCPEPKGPLSYVSCILRLDIVINFVQRALW</sequence>
<feature type="region of interest" description="Disordered" evidence="1">
    <location>
        <begin position="842"/>
        <end position="904"/>
    </location>
</feature>
<protein>
    <submittedName>
        <fullName evidence="2">Uncharacterized protein</fullName>
    </submittedName>
</protein>
<feature type="compositionally biased region" description="Polar residues" evidence="1">
    <location>
        <begin position="1743"/>
        <end position="1763"/>
    </location>
</feature>
<accession>A0A9P7DGZ5</accession>
<evidence type="ECO:0000313" key="3">
    <source>
        <dbReference type="Proteomes" id="UP000719766"/>
    </source>
</evidence>
<feature type="compositionally biased region" description="Polar residues" evidence="1">
    <location>
        <begin position="1723"/>
        <end position="1734"/>
    </location>
</feature>
<keyword evidence="3" id="KW-1185">Reference proteome</keyword>
<organism evidence="2 3">
    <name type="scientific">Suillus plorans</name>
    <dbReference type="NCBI Taxonomy" id="116603"/>
    <lineage>
        <taxon>Eukaryota</taxon>
        <taxon>Fungi</taxon>
        <taxon>Dikarya</taxon>
        <taxon>Basidiomycota</taxon>
        <taxon>Agaricomycotina</taxon>
        <taxon>Agaricomycetes</taxon>
        <taxon>Agaricomycetidae</taxon>
        <taxon>Boletales</taxon>
        <taxon>Suillineae</taxon>
        <taxon>Suillaceae</taxon>
        <taxon>Suillus</taxon>
    </lineage>
</organism>
<feature type="compositionally biased region" description="Basic and acidic residues" evidence="1">
    <location>
        <begin position="847"/>
        <end position="862"/>
    </location>
</feature>
<evidence type="ECO:0000313" key="2">
    <source>
        <dbReference type="EMBL" id="KAG1792332.1"/>
    </source>
</evidence>
<feature type="compositionally biased region" description="Polar residues" evidence="1">
    <location>
        <begin position="1980"/>
        <end position="1994"/>
    </location>
</feature>
<feature type="compositionally biased region" description="Basic and acidic residues" evidence="1">
    <location>
        <begin position="870"/>
        <end position="895"/>
    </location>
</feature>
<comment type="caution">
    <text evidence="2">The sequence shown here is derived from an EMBL/GenBank/DDBJ whole genome shotgun (WGS) entry which is preliminary data.</text>
</comment>
<feature type="region of interest" description="Disordered" evidence="1">
    <location>
        <begin position="1056"/>
        <end position="1085"/>
    </location>
</feature>
<feature type="compositionally biased region" description="Basic and acidic residues" evidence="1">
    <location>
        <begin position="579"/>
        <end position="600"/>
    </location>
</feature>
<feature type="region of interest" description="Disordered" evidence="1">
    <location>
        <begin position="1723"/>
        <end position="1802"/>
    </location>
</feature>
<feature type="compositionally biased region" description="Polar residues" evidence="1">
    <location>
        <begin position="996"/>
        <end position="1007"/>
    </location>
</feature>
<feature type="compositionally biased region" description="Basic and acidic residues" evidence="1">
    <location>
        <begin position="982"/>
        <end position="995"/>
    </location>
</feature>
<feature type="region of interest" description="Disordered" evidence="1">
    <location>
        <begin position="16"/>
        <end position="58"/>
    </location>
</feature>
<evidence type="ECO:0000256" key="1">
    <source>
        <dbReference type="SAM" id="MobiDB-lite"/>
    </source>
</evidence>
<feature type="compositionally biased region" description="Polar residues" evidence="1">
    <location>
        <begin position="557"/>
        <end position="576"/>
    </location>
</feature>
<dbReference type="SMART" id="SM00696">
    <property type="entry name" value="DM9"/>
    <property type="match status" value="1"/>
</dbReference>
<gene>
    <name evidence="2" type="ORF">HD556DRAFT_1444594</name>
</gene>
<feature type="compositionally biased region" description="Polar residues" evidence="1">
    <location>
        <begin position="1467"/>
        <end position="1476"/>
    </location>
</feature>
<name>A0A9P7DGZ5_9AGAM</name>
<feature type="region of interest" description="Disordered" evidence="1">
    <location>
        <begin position="1932"/>
        <end position="1955"/>
    </location>
</feature>